<proteinExistence type="predicted"/>
<sequence>MPVNAMWPSKSSALLIGFGCLWENHGLRSLLPYIILYLEMSSVHVSFDVNKFLFSLVSWTGVFAFQIEDELYLVVACWDSYSNFATPERTCKNYSSYPAARSDMSGKVIDLILFKDCLQGMIFLPSVFSFCSLQYSCPIAFCFG</sequence>
<accession>A0AAP0MVN8</accession>
<evidence type="ECO:0000313" key="2">
    <source>
        <dbReference type="Proteomes" id="UP001428341"/>
    </source>
</evidence>
<gene>
    <name evidence="1" type="ORF">WN944_011301</name>
</gene>
<dbReference type="AlphaFoldDB" id="A0AAP0MVN8"/>
<comment type="caution">
    <text evidence="1">The sequence shown here is derived from an EMBL/GenBank/DDBJ whole genome shotgun (WGS) entry which is preliminary data.</text>
</comment>
<dbReference type="EMBL" id="JBCGBO010000002">
    <property type="protein sequence ID" value="KAK9222861.1"/>
    <property type="molecule type" value="Genomic_DNA"/>
</dbReference>
<keyword evidence="2" id="KW-1185">Reference proteome</keyword>
<name>A0AAP0MVN8_9ROSI</name>
<organism evidence="1 2">
    <name type="scientific">Citrus x changshan-huyou</name>
    <dbReference type="NCBI Taxonomy" id="2935761"/>
    <lineage>
        <taxon>Eukaryota</taxon>
        <taxon>Viridiplantae</taxon>
        <taxon>Streptophyta</taxon>
        <taxon>Embryophyta</taxon>
        <taxon>Tracheophyta</taxon>
        <taxon>Spermatophyta</taxon>
        <taxon>Magnoliopsida</taxon>
        <taxon>eudicotyledons</taxon>
        <taxon>Gunneridae</taxon>
        <taxon>Pentapetalae</taxon>
        <taxon>rosids</taxon>
        <taxon>malvids</taxon>
        <taxon>Sapindales</taxon>
        <taxon>Rutaceae</taxon>
        <taxon>Aurantioideae</taxon>
        <taxon>Citrus</taxon>
    </lineage>
</organism>
<evidence type="ECO:0000313" key="1">
    <source>
        <dbReference type="EMBL" id="KAK9222861.1"/>
    </source>
</evidence>
<reference evidence="1 2" key="1">
    <citation type="submission" date="2024-05" db="EMBL/GenBank/DDBJ databases">
        <title>Haplotype-resolved chromosome-level genome assembly of Huyou (Citrus changshanensis).</title>
        <authorList>
            <person name="Miao C."/>
            <person name="Chen W."/>
            <person name="Wu Y."/>
            <person name="Wang L."/>
            <person name="Zhao S."/>
            <person name="Grierson D."/>
            <person name="Xu C."/>
            <person name="Chen K."/>
        </authorList>
    </citation>
    <scope>NUCLEOTIDE SEQUENCE [LARGE SCALE GENOMIC DNA]</scope>
    <source>
        <strain evidence="1">01-14</strain>
        <tissue evidence="1">Leaf</tissue>
    </source>
</reference>
<dbReference type="Proteomes" id="UP001428341">
    <property type="component" value="Unassembled WGS sequence"/>
</dbReference>
<protein>
    <submittedName>
        <fullName evidence="1">Uncharacterized protein</fullName>
    </submittedName>
</protein>